<reference evidence="3 4" key="1">
    <citation type="journal article" date="2018" name="Mol. Biol. Evol.">
        <title>Analysis of the draft genome of the red seaweed Gracilariopsis chorda provides insights into genome size evolution in Rhodophyta.</title>
        <authorList>
            <person name="Lee J."/>
            <person name="Yang E.C."/>
            <person name="Graf L."/>
            <person name="Yang J.H."/>
            <person name="Qiu H."/>
            <person name="Zel Zion U."/>
            <person name="Chan C.X."/>
            <person name="Stephens T.G."/>
            <person name="Weber A.P.M."/>
            <person name="Boo G.H."/>
            <person name="Boo S.M."/>
            <person name="Kim K.M."/>
            <person name="Shin Y."/>
            <person name="Jung M."/>
            <person name="Lee S.J."/>
            <person name="Yim H.S."/>
            <person name="Lee J.H."/>
            <person name="Bhattacharya D."/>
            <person name="Yoon H.S."/>
        </authorList>
    </citation>
    <scope>NUCLEOTIDE SEQUENCE [LARGE SCALE GENOMIC DNA]</scope>
    <source>
        <strain evidence="3 4">SKKU-2015</strain>
        <tissue evidence="3">Whole body</tissue>
    </source>
</reference>
<feature type="transmembrane region" description="Helical" evidence="1">
    <location>
        <begin position="420"/>
        <end position="439"/>
    </location>
</feature>
<keyword evidence="1" id="KW-0472">Membrane</keyword>
<keyword evidence="1" id="KW-1133">Transmembrane helix</keyword>
<dbReference type="AlphaFoldDB" id="A0A2V3IJL1"/>
<dbReference type="EMBL" id="NBIV01000169">
    <property type="protein sequence ID" value="PXF42262.1"/>
    <property type="molecule type" value="Genomic_DNA"/>
</dbReference>
<keyword evidence="2" id="KW-0732">Signal</keyword>
<proteinExistence type="predicted"/>
<dbReference type="OrthoDB" id="2014201at2759"/>
<evidence type="ECO:0000313" key="3">
    <source>
        <dbReference type="EMBL" id="PXF42262.1"/>
    </source>
</evidence>
<keyword evidence="3" id="KW-0808">Transferase</keyword>
<dbReference type="InterPro" id="IPR029044">
    <property type="entry name" value="Nucleotide-diphossugar_trans"/>
</dbReference>
<feature type="transmembrane region" description="Helical" evidence="1">
    <location>
        <begin position="381"/>
        <end position="400"/>
    </location>
</feature>
<feature type="chain" id="PRO_5016158368" evidence="2">
    <location>
        <begin position="22"/>
        <end position="496"/>
    </location>
</feature>
<keyword evidence="4" id="KW-1185">Reference proteome</keyword>
<comment type="caution">
    <text evidence="3">The sequence shown here is derived from an EMBL/GenBank/DDBJ whole genome shotgun (WGS) entry which is preliminary data.</text>
</comment>
<feature type="transmembrane region" description="Helical" evidence="1">
    <location>
        <begin position="340"/>
        <end position="361"/>
    </location>
</feature>
<keyword evidence="1" id="KW-0812">Transmembrane</keyword>
<organism evidence="3 4">
    <name type="scientific">Gracilariopsis chorda</name>
    <dbReference type="NCBI Taxonomy" id="448386"/>
    <lineage>
        <taxon>Eukaryota</taxon>
        <taxon>Rhodophyta</taxon>
        <taxon>Florideophyceae</taxon>
        <taxon>Rhodymeniophycidae</taxon>
        <taxon>Gracilariales</taxon>
        <taxon>Gracilariaceae</taxon>
        <taxon>Gracilariopsis</taxon>
    </lineage>
</organism>
<dbReference type="Gene3D" id="3.90.550.10">
    <property type="entry name" value="Spore Coat Polysaccharide Biosynthesis Protein SpsA, Chain A"/>
    <property type="match status" value="1"/>
</dbReference>
<dbReference type="PANTHER" id="PTHR11183">
    <property type="entry name" value="GLYCOGENIN SUBFAMILY MEMBER"/>
    <property type="match status" value="1"/>
</dbReference>
<evidence type="ECO:0000313" key="4">
    <source>
        <dbReference type="Proteomes" id="UP000247409"/>
    </source>
</evidence>
<accession>A0A2V3IJL1</accession>
<protein>
    <submittedName>
        <fullName evidence="3">Putative glucuronosyltransferase PGSIP8</fullName>
    </submittedName>
</protein>
<dbReference type="GO" id="GO:0016740">
    <property type="term" value="F:transferase activity"/>
    <property type="evidence" value="ECO:0007669"/>
    <property type="project" value="UniProtKB-KW"/>
</dbReference>
<dbReference type="Proteomes" id="UP000247409">
    <property type="component" value="Unassembled WGS sequence"/>
</dbReference>
<gene>
    <name evidence="3" type="ORF">BWQ96_07981</name>
</gene>
<feature type="signal peptide" evidence="2">
    <location>
        <begin position="1"/>
        <end position="21"/>
    </location>
</feature>
<sequence length="496" mass="56892">MRSAILLLSLLLPSLAFATAAQKPPREAYISLLYGDTYALPLRVMMQSLLINSPDSATQRERIVLQTGHTSPSIIETLKRDGIRVIQVPPVASPYVGTSKFHPRFGLVMTKLMIFDMTEYSRLLFIDADSLVLQDLSPVFSCARFCAVFINPCYFNSGFMLVTPNSSVYQDMHSALPNTPSYDGGDQGFLNSYYSEMLHAPLFHINRPIVNESFARFPFAFHTDHSSYYNKLAFTFEKNPLCGPARDIEWLGPPVMKPWIWWGYSIFDLNWVWYKYRQQLENEPFHDWRQKAFTVASVIITYTWMSTLFRKLASSQFTVLMVRVQTNLSFRRTSSRMSSFYPTTIGFLFWIFTVVTSIRIIPTTMPPVQAFLTFMHIRATFTSMTLILVGLICVAQKSYVFPMPSLKDRRPTLASLGKGIIAWSILDAMYIIVWDYVMWKINFSSIWRRSAFIIAVVASQLSLALLMIIRTVAIWLKFVPVIDTLPALSHKAYEHT</sequence>
<name>A0A2V3IJL1_9FLOR</name>
<dbReference type="STRING" id="448386.A0A2V3IJL1"/>
<dbReference type="InterPro" id="IPR050587">
    <property type="entry name" value="GNT1/Glycosyltrans_8"/>
</dbReference>
<feature type="transmembrane region" description="Helical" evidence="1">
    <location>
        <begin position="451"/>
        <end position="476"/>
    </location>
</feature>
<dbReference type="SUPFAM" id="SSF53448">
    <property type="entry name" value="Nucleotide-diphospho-sugar transferases"/>
    <property type="match status" value="1"/>
</dbReference>
<evidence type="ECO:0000256" key="2">
    <source>
        <dbReference type="SAM" id="SignalP"/>
    </source>
</evidence>
<evidence type="ECO:0000256" key="1">
    <source>
        <dbReference type="SAM" id="Phobius"/>
    </source>
</evidence>